<name>A0A6J4J267_9PSEU</name>
<feature type="region of interest" description="Disordered" evidence="1">
    <location>
        <begin position="1"/>
        <end position="166"/>
    </location>
</feature>
<keyword evidence="2" id="KW-0436">Ligase</keyword>
<dbReference type="GO" id="GO:0004467">
    <property type="term" value="F:long-chain fatty acid-CoA ligase activity"/>
    <property type="evidence" value="ECO:0007669"/>
    <property type="project" value="UniProtKB-EC"/>
</dbReference>
<gene>
    <name evidence="2" type="ORF">AVDCRST_MAG54-2855</name>
</gene>
<evidence type="ECO:0000256" key="1">
    <source>
        <dbReference type="SAM" id="MobiDB-lite"/>
    </source>
</evidence>
<accession>A0A6J4J267</accession>
<organism evidence="2">
    <name type="scientific">uncultured Actinomycetospora sp</name>
    <dbReference type="NCBI Taxonomy" id="1135996"/>
    <lineage>
        <taxon>Bacteria</taxon>
        <taxon>Bacillati</taxon>
        <taxon>Actinomycetota</taxon>
        <taxon>Actinomycetes</taxon>
        <taxon>Pseudonocardiales</taxon>
        <taxon>Pseudonocardiaceae</taxon>
        <taxon>Actinomycetospora</taxon>
        <taxon>environmental samples</taxon>
    </lineage>
</organism>
<evidence type="ECO:0000313" key="2">
    <source>
        <dbReference type="EMBL" id="CAA9268418.1"/>
    </source>
</evidence>
<feature type="compositionally biased region" description="Low complexity" evidence="1">
    <location>
        <begin position="17"/>
        <end position="76"/>
    </location>
</feature>
<dbReference type="EC" id="6.2.1.3" evidence="2"/>
<feature type="compositionally biased region" description="Low complexity" evidence="1">
    <location>
        <begin position="93"/>
        <end position="103"/>
    </location>
</feature>
<sequence length="166" mass="17396">PGSPARRASCSSAGPAWSTPTWAPRTSTRSSPTAGSAPATSGCSSTRARSSTSAAAGTRCACAASSSTPPRSSAGWPPTPTWRRPRSWACPTRTGRCARSASSSRRRDARPRGRIWWAGAARSSRGSRCRRRCTSSTPCPRRRAPTAPRSRPRSCAGGHSGRSRGV</sequence>
<feature type="compositionally biased region" description="Low complexity" evidence="1">
    <location>
        <begin position="134"/>
        <end position="156"/>
    </location>
</feature>
<proteinExistence type="predicted"/>
<dbReference type="AlphaFoldDB" id="A0A6J4J267"/>
<dbReference type="EMBL" id="CADCTH010000363">
    <property type="protein sequence ID" value="CAA9268418.1"/>
    <property type="molecule type" value="Genomic_DNA"/>
</dbReference>
<feature type="non-terminal residue" evidence="2">
    <location>
        <position position="1"/>
    </location>
</feature>
<protein>
    <submittedName>
        <fullName evidence="2">Long-chain-fatty-acid--CoA ligase</fullName>
        <ecNumber evidence="2">6.2.1.3</ecNumber>
    </submittedName>
</protein>
<reference evidence="2" key="1">
    <citation type="submission" date="2020-02" db="EMBL/GenBank/DDBJ databases">
        <authorList>
            <person name="Meier V. D."/>
        </authorList>
    </citation>
    <scope>NUCLEOTIDE SEQUENCE</scope>
    <source>
        <strain evidence="2">AVDCRST_MAG54</strain>
    </source>
</reference>
<feature type="non-terminal residue" evidence="2">
    <location>
        <position position="166"/>
    </location>
</feature>